<dbReference type="Proteomes" id="UP000694523">
    <property type="component" value="Unplaced"/>
</dbReference>
<protein>
    <recommendedName>
        <fullName evidence="2">Glycoside hydrolase family 38 N-terminal domain-containing protein</fullName>
    </recommendedName>
</protein>
<keyword evidence="4" id="KW-1185">Reference proteome</keyword>
<dbReference type="InterPro" id="IPR011330">
    <property type="entry name" value="Glyco_hydro/deAcase_b/a-brl"/>
</dbReference>
<reference evidence="3" key="1">
    <citation type="submission" date="2025-08" db="UniProtKB">
        <authorList>
            <consortium name="Ensembl"/>
        </authorList>
    </citation>
    <scope>IDENTIFICATION</scope>
</reference>
<proteinExistence type="predicted"/>
<name>A0A8C6UED4_9GOBI</name>
<dbReference type="InterPro" id="IPR050843">
    <property type="entry name" value="Glycosyl_Hydrlase_38"/>
</dbReference>
<dbReference type="GO" id="GO:0005764">
    <property type="term" value="C:lysosome"/>
    <property type="evidence" value="ECO:0007669"/>
    <property type="project" value="TreeGrafter"/>
</dbReference>
<evidence type="ECO:0000256" key="1">
    <source>
        <dbReference type="SAM" id="SignalP"/>
    </source>
</evidence>
<dbReference type="InterPro" id="IPR000602">
    <property type="entry name" value="Glyco_hydro_38_N"/>
</dbReference>
<dbReference type="Pfam" id="PF01074">
    <property type="entry name" value="Glyco_hydro_38N"/>
    <property type="match status" value="1"/>
</dbReference>
<feature type="chain" id="PRO_5034227979" description="Glycoside hydrolase family 38 N-terminal domain-containing protein" evidence="1">
    <location>
        <begin position="22"/>
        <end position="127"/>
    </location>
</feature>
<feature type="domain" description="Glycoside hydrolase family 38 N-terminal" evidence="2">
    <location>
        <begin position="28"/>
        <end position="79"/>
    </location>
</feature>
<dbReference type="PANTHER" id="PTHR11607">
    <property type="entry name" value="ALPHA-MANNOSIDASE"/>
    <property type="match status" value="1"/>
</dbReference>
<reference evidence="3" key="2">
    <citation type="submission" date="2025-09" db="UniProtKB">
        <authorList>
            <consortium name="Ensembl"/>
        </authorList>
    </citation>
    <scope>IDENTIFICATION</scope>
</reference>
<dbReference type="SUPFAM" id="SSF88713">
    <property type="entry name" value="Glycoside hydrolase/deacetylase"/>
    <property type="match status" value="1"/>
</dbReference>
<dbReference type="GO" id="GO:0006013">
    <property type="term" value="P:mannose metabolic process"/>
    <property type="evidence" value="ECO:0007669"/>
    <property type="project" value="InterPro"/>
</dbReference>
<dbReference type="Gene3D" id="3.20.110.10">
    <property type="entry name" value="Glycoside hydrolase 38, N terminal domain"/>
    <property type="match status" value="1"/>
</dbReference>
<accession>A0A8C6UED4</accession>
<organism evidence="3 4">
    <name type="scientific">Neogobius melanostomus</name>
    <name type="common">round goby</name>
    <dbReference type="NCBI Taxonomy" id="47308"/>
    <lineage>
        <taxon>Eukaryota</taxon>
        <taxon>Metazoa</taxon>
        <taxon>Chordata</taxon>
        <taxon>Craniata</taxon>
        <taxon>Vertebrata</taxon>
        <taxon>Euteleostomi</taxon>
        <taxon>Actinopterygii</taxon>
        <taxon>Neopterygii</taxon>
        <taxon>Teleostei</taxon>
        <taxon>Neoteleostei</taxon>
        <taxon>Acanthomorphata</taxon>
        <taxon>Gobiaria</taxon>
        <taxon>Gobiiformes</taxon>
        <taxon>Gobioidei</taxon>
        <taxon>Gobiidae</taxon>
        <taxon>Benthophilinae</taxon>
        <taxon>Neogobiini</taxon>
        <taxon>Neogobius</taxon>
    </lineage>
</organism>
<keyword evidence="1" id="KW-0732">Signal</keyword>
<dbReference type="PANTHER" id="PTHR11607:SF28">
    <property type="entry name" value="EPIDIDYMIS-SPECIFIC ALPHA-MANNOSIDASE"/>
    <property type="match status" value="1"/>
</dbReference>
<evidence type="ECO:0000313" key="3">
    <source>
        <dbReference type="Ensembl" id="ENSNMLP00000034793.1"/>
    </source>
</evidence>
<feature type="signal peptide" evidence="1">
    <location>
        <begin position="1"/>
        <end position="21"/>
    </location>
</feature>
<evidence type="ECO:0000313" key="4">
    <source>
        <dbReference type="Proteomes" id="UP000694523"/>
    </source>
</evidence>
<dbReference type="AlphaFoldDB" id="A0A8C6UED4"/>
<dbReference type="Ensembl" id="ENSNMLT00000038755.1">
    <property type="protein sequence ID" value="ENSNMLP00000034793.1"/>
    <property type="gene ID" value="ENSNMLG00000021631.1"/>
</dbReference>
<sequence>MTFLGVFICCLSCCHFYGATAKDLPIQTFVIPHSHMDVGWVYTVQESMHAYAANVYSTVTEELSKDKHRRFIAVEQEFFVFGTAACEEGQLEFILGGQVMHDEAVTDLNDEILQMTGKVQICTTDFQ</sequence>
<dbReference type="InterPro" id="IPR027291">
    <property type="entry name" value="Glyco_hydro_38_N_sf"/>
</dbReference>
<dbReference type="GO" id="GO:0004559">
    <property type="term" value="F:alpha-mannosidase activity"/>
    <property type="evidence" value="ECO:0007669"/>
    <property type="project" value="InterPro"/>
</dbReference>
<evidence type="ECO:0000259" key="2">
    <source>
        <dbReference type="Pfam" id="PF01074"/>
    </source>
</evidence>